<evidence type="ECO:0000256" key="1">
    <source>
        <dbReference type="ARBA" id="ARBA00023125"/>
    </source>
</evidence>
<feature type="region of interest" description="Disordered" evidence="2">
    <location>
        <begin position="110"/>
        <end position="201"/>
    </location>
</feature>
<sequence>MEHARSIARELEGRAVYRVTSTDSRPVGLPPVRLADRRLRRPTIAVWECSDYVWSPGRTSTALLLPPQTPRISYCRKEDEEGGIIDVVSVKTGKKQVSFAKQMTRYNLEFQRKEENEDSNEDEPSEPPVSRRPRGRPPGSTKRKANRSGPAPKRARIQNNVHSNYQQPEQPSCQYQNSMRQSALEQDSSEDTKRRRLHNDMERQRRIYMKESYEQLRKNVPAIMYNNKASKVSILKQGATYIKSLTEIGNTLKTNVTHLRQQNEMLKRKLQQHLNTAGIR</sequence>
<dbReference type="SUPFAM" id="SSF47459">
    <property type="entry name" value="HLH, helix-loop-helix DNA-binding domain"/>
    <property type="match status" value="1"/>
</dbReference>
<dbReference type="EMBL" id="KQ982130">
    <property type="protein sequence ID" value="KYQ59726.1"/>
    <property type="molecule type" value="Genomic_DNA"/>
</dbReference>
<dbReference type="STRING" id="64791.A0A151XH53"/>
<dbReference type="PROSITE" id="PS50888">
    <property type="entry name" value="BHLH"/>
    <property type="match status" value="1"/>
</dbReference>
<reference evidence="4 5" key="1">
    <citation type="submission" date="2015-09" db="EMBL/GenBank/DDBJ databases">
        <title>Trachymyrmex zeteki WGS genome.</title>
        <authorList>
            <person name="Nygaard S."/>
            <person name="Hu H."/>
            <person name="Boomsma J."/>
            <person name="Zhang G."/>
        </authorList>
    </citation>
    <scope>NUCLEOTIDE SEQUENCE [LARGE SCALE GENOMIC DNA]</scope>
    <source>
        <strain evidence="4">Tzet28-1</strain>
        <tissue evidence="4">Whole body</tissue>
    </source>
</reference>
<proteinExistence type="predicted"/>
<dbReference type="CDD" id="cd11400">
    <property type="entry name" value="bHLHzip_Myc"/>
    <property type="match status" value="1"/>
</dbReference>
<name>A0A151XH53_9HYME</name>
<dbReference type="SMART" id="SM00353">
    <property type="entry name" value="HLH"/>
    <property type="match status" value="1"/>
</dbReference>
<feature type="compositionally biased region" description="Polar residues" evidence="2">
    <location>
        <begin position="157"/>
        <end position="186"/>
    </location>
</feature>
<evidence type="ECO:0000259" key="3">
    <source>
        <dbReference type="PROSITE" id="PS50888"/>
    </source>
</evidence>
<dbReference type="InterPro" id="IPR050433">
    <property type="entry name" value="Myc_transcription_factors"/>
</dbReference>
<feature type="compositionally biased region" description="Basic residues" evidence="2">
    <location>
        <begin position="131"/>
        <end position="146"/>
    </location>
</feature>
<evidence type="ECO:0000313" key="4">
    <source>
        <dbReference type="EMBL" id="KYQ59726.1"/>
    </source>
</evidence>
<dbReference type="Proteomes" id="UP000075809">
    <property type="component" value="Unassembled WGS sequence"/>
</dbReference>
<dbReference type="PANTHER" id="PTHR45851">
    <property type="entry name" value="MYC PROTO-ONCOGENE"/>
    <property type="match status" value="1"/>
</dbReference>
<gene>
    <name evidence="4" type="ORF">ALC60_01110</name>
</gene>
<accession>A0A151XH53</accession>
<evidence type="ECO:0000313" key="5">
    <source>
        <dbReference type="Proteomes" id="UP000075809"/>
    </source>
</evidence>
<dbReference type="InterPro" id="IPR002418">
    <property type="entry name" value="Tscrpt_reg_Myc"/>
</dbReference>
<feature type="compositionally biased region" description="Acidic residues" evidence="2">
    <location>
        <begin position="116"/>
        <end position="125"/>
    </location>
</feature>
<dbReference type="InterPro" id="IPR011598">
    <property type="entry name" value="bHLH_dom"/>
</dbReference>
<dbReference type="FunFam" id="4.10.280.10:FF:000019">
    <property type="entry name" value="Myc proto-oncogene protein"/>
    <property type="match status" value="1"/>
</dbReference>
<dbReference type="PRINTS" id="PR00044">
    <property type="entry name" value="LEUZIPPRMYC"/>
</dbReference>
<dbReference type="Pfam" id="PF00010">
    <property type="entry name" value="HLH"/>
    <property type="match status" value="1"/>
</dbReference>
<dbReference type="InterPro" id="IPR036638">
    <property type="entry name" value="HLH_DNA-bd_sf"/>
</dbReference>
<feature type="domain" description="BHLH" evidence="3">
    <location>
        <begin position="193"/>
        <end position="245"/>
    </location>
</feature>
<feature type="compositionally biased region" description="Basic and acidic residues" evidence="2">
    <location>
        <begin position="190"/>
        <end position="201"/>
    </location>
</feature>
<protein>
    <submittedName>
        <fullName evidence="4">Myc proto-oncogene protein</fullName>
    </submittedName>
</protein>
<dbReference type="GO" id="GO:0046983">
    <property type="term" value="F:protein dimerization activity"/>
    <property type="evidence" value="ECO:0007669"/>
    <property type="project" value="InterPro"/>
</dbReference>
<dbReference type="GO" id="GO:0003677">
    <property type="term" value="F:DNA binding"/>
    <property type="evidence" value="ECO:0007669"/>
    <property type="project" value="UniProtKB-KW"/>
</dbReference>
<dbReference type="GO" id="GO:0003700">
    <property type="term" value="F:DNA-binding transcription factor activity"/>
    <property type="evidence" value="ECO:0007669"/>
    <property type="project" value="InterPro"/>
</dbReference>
<evidence type="ECO:0000256" key="2">
    <source>
        <dbReference type="SAM" id="MobiDB-lite"/>
    </source>
</evidence>
<dbReference type="Gene3D" id="4.10.280.10">
    <property type="entry name" value="Helix-loop-helix DNA-binding domain"/>
    <property type="match status" value="1"/>
</dbReference>
<keyword evidence="1" id="KW-0238">DNA-binding</keyword>
<keyword evidence="5" id="KW-1185">Reference proteome</keyword>
<dbReference type="AlphaFoldDB" id="A0A151XH53"/>
<organism evidence="4 5">
    <name type="scientific">Mycetomoellerius zeteki</name>
    <dbReference type="NCBI Taxonomy" id="64791"/>
    <lineage>
        <taxon>Eukaryota</taxon>
        <taxon>Metazoa</taxon>
        <taxon>Ecdysozoa</taxon>
        <taxon>Arthropoda</taxon>
        <taxon>Hexapoda</taxon>
        <taxon>Insecta</taxon>
        <taxon>Pterygota</taxon>
        <taxon>Neoptera</taxon>
        <taxon>Endopterygota</taxon>
        <taxon>Hymenoptera</taxon>
        <taxon>Apocrita</taxon>
        <taxon>Aculeata</taxon>
        <taxon>Formicoidea</taxon>
        <taxon>Formicidae</taxon>
        <taxon>Myrmicinae</taxon>
        <taxon>Mycetomoellerius</taxon>
    </lineage>
</organism>